<keyword evidence="3" id="KW-0378">Hydrolase</keyword>
<comment type="caution">
    <text evidence="3">The sequence shown here is derived from an EMBL/GenBank/DDBJ whole genome shotgun (WGS) entry which is preliminary data.</text>
</comment>
<dbReference type="EMBL" id="JAOPGA020000904">
    <property type="protein sequence ID" value="KAL0482905.1"/>
    <property type="molecule type" value="Genomic_DNA"/>
</dbReference>
<evidence type="ECO:0000256" key="1">
    <source>
        <dbReference type="SAM" id="MobiDB-lite"/>
    </source>
</evidence>
<dbReference type="Proteomes" id="UP001431209">
    <property type="component" value="Unassembled WGS sequence"/>
</dbReference>
<gene>
    <name evidence="3" type="ORF">AKO1_014193</name>
</gene>
<feature type="compositionally biased region" description="Acidic residues" evidence="1">
    <location>
        <begin position="7"/>
        <end position="20"/>
    </location>
</feature>
<feature type="transmembrane region" description="Helical" evidence="2">
    <location>
        <begin position="38"/>
        <end position="59"/>
    </location>
</feature>
<keyword evidence="4" id="KW-1185">Reference proteome</keyword>
<keyword evidence="2" id="KW-1133">Transmembrane helix</keyword>
<dbReference type="GO" id="GO:0016787">
    <property type="term" value="F:hydrolase activity"/>
    <property type="evidence" value="ECO:0007669"/>
    <property type="project" value="UniProtKB-KW"/>
</dbReference>
<sequence>MNGCENNDFDDEIIDEDDAQEQEDLYDLDNTKDASDGFLSSMFSLVLGIAVVGIASMMWNGKFKSVRSSVVTTYDSTYYDFEEDSL</sequence>
<accession>A0AAW2Z0H7</accession>
<feature type="region of interest" description="Disordered" evidence="1">
    <location>
        <begin position="1"/>
        <end position="20"/>
    </location>
</feature>
<name>A0AAW2Z0H7_9EUKA</name>
<protein>
    <submittedName>
        <fullName evidence="3">Ubiquitin carboxyl-terminal hydrolase</fullName>
    </submittedName>
</protein>
<reference evidence="3 4" key="1">
    <citation type="submission" date="2024-03" db="EMBL/GenBank/DDBJ databases">
        <title>The Acrasis kona genome and developmental transcriptomes reveal deep origins of eukaryotic multicellular pathways.</title>
        <authorList>
            <person name="Sheikh S."/>
            <person name="Fu C.-J."/>
            <person name="Brown M.W."/>
            <person name="Baldauf S.L."/>
        </authorList>
    </citation>
    <scope>NUCLEOTIDE SEQUENCE [LARGE SCALE GENOMIC DNA]</scope>
    <source>
        <strain evidence="3 4">ATCC MYA-3509</strain>
    </source>
</reference>
<keyword evidence="2" id="KW-0812">Transmembrane</keyword>
<evidence type="ECO:0000313" key="3">
    <source>
        <dbReference type="EMBL" id="KAL0482905.1"/>
    </source>
</evidence>
<evidence type="ECO:0000256" key="2">
    <source>
        <dbReference type="SAM" id="Phobius"/>
    </source>
</evidence>
<proteinExistence type="predicted"/>
<dbReference type="AlphaFoldDB" id="A0AAW2Z0H7"/>
<organism evidence="3 4">
    <name type="scientific">Acrasis kona</name>
    <dbReference type="NCBI Taxonomy" id="1008807"/>
    <lineage>
        <taxon>Eukaryota</taxon>
        <taxon>Discoba</taxon>
        <taxon>Heterolobosea</taxon>
        <taxon>Tetramitia</taxon>
        <taxon>Eutetramitia</taxon>
        <taxon>Acrasidae</taxon>
        <taxon>Acrasis</taxon>
    </lineage>
</organism>
<keyword evidence="2" id="KW-0472">Membrane</keyword>
<evidence type="ECO:0000313" key="4">
    <source>
        <dbReference type="Proteomes" id="UP001431209"/>
    </source>
</evidence>